<evidence type="ECO:0000313" key="2">
    <source>
        <dbReference type="EMBL" id="SVD35571.1"/>
    </source>
</evidence>
<accession>A0A382UPG9</accession>
<dbReference type="AlphaFoldDB" id="A0A382UPG9"/>
<gene>
    <name evidence="2" type="ORF">METZ01_LOCUS388425</name>
</gene>
<reference evidence="2" key="1">
    <citation type="submission" date="2018-05" db="EMBL/GenBank/DDBJ databases">
        <authorList>
            <person name="Lanie J.A."/>
            <person name="Ng W.-L."/>
            <person name="Kazmierczak K.M."/>
            <person name="Andrzejewski T.M."/>
            <person name="Davidsen T.M."/>
            <person name="Wayne K.J."/>
            <person name="Tettelin H."/>
            <person name="Glass J.I."/>
            <person name="Rusch D."/>
            <person name="Podicherti R."/>
            <person name="Tsui H.-C.T."/>
            <person name="Winkler M.E."/>
        </authorList>
    </citation>
    <scope>NUCLEOTIDE SEQUENCE</scope>
</reference>
<feature type="domain" description="Glycosyltransferase 2-like" evidence="1">
    <location>
        <begin position="6"/>
        <end position="159"/>
    </location>
</feature>
<dbReference type="EMBL" id="UINC01145441">
    <property type="protein sequence ID" value="SVD35571.1"/>
    <property type="molecule type" value="Genomic_DNA"/>
</dbReference>
<feature type="non-terminal residue" evidence="2">
    <location>
        <position position="271"/>
    </location>
</feature>
<dbReference type="Pfam" id="PF00535">
    <property type="entry name" value="Glycos_transf_2"/>
    <property type="match status" value="1"/>
</dbReference>
<dbReference type="InterPro" id="IPR029044">
    <property type="entry name" value="Nucleotide-diphossugar_trans"/>
</dbReference>
<dbReference type="InterPro" id="IPR001173">
    <property type="entry name" value="Glyco_trans_2-like"/>
</dbReference>
<proteinExistence type="predicted"/>
<dbReference type="Gene3D" id="3.90.550.10">
    <property type="entry name" value="Spore Coat Polysaccharide Biosynthesis Protein SpsA, Chain A"/>
    <property type="match status" value="1"/>
</dbReference>
<sequence>MSVKVSILITSYNHEDFLEECILSAINQDFEDKELLIVDDGSTDASHEIIGRYMAHFKEVILCKENKGACVTVNQLLKRANGEYVSILNSDDVFLTDKTSKQVDYLDQNPDKHAVFSKCRIIDEKGEFSENLDFPFDFENRNRFQWLKHFFTDGNCLCHSTVMLRKSVFDEIGFYDERIRSLPDLDFWVRLLARYEIFILQEDWVFYRRCKDRTSESAPSLKNYNRALFETERILEHYANEDGIGGELRRVFDFDPIEESSSDLENLAFLS</sequence>
<name>A0A382UPG9_9ZZZZ</name>
<dbReference type="SUPFAM" id="SSF53448">
    <property type="entry name" value="Nucleotide-diphospho-sugar transferases"/>
    <property type="match status" value="1"/>
</dbReference>
<dbReference type="GO" id="GO:0016758">
    <property type="term" value="F:hexosyltransferase activity"/>
    <property type="evidence" value="ECO:0007669"/>
    <property type="project" value="UniProtKB-ARBA"/>
</dbReference>
<protein>
    <recommendedName>
        <fullName evidence="1">Glycosyltransferase 2-like domain-containing protein</fullName>
    </recommendedName>
</protein>
<evidence type="ECO:0000259" key="1">
    <source>
        <dbReference type="Pfam" id="PF00535"/>
    </source>
</evidence>
<dbReference type="PANTHER" id="PTHR22916:SF3">
    <property type="entry name" value="UDP-GLCNAC:BETAGAL BETA-1,3-N-ACETYLGLUCOSAMINYLTRANSFERASE-LIKE PROTEIN 1"/>
    <property type="match status" value="1"/>
</dbReference>
<dbReference type="PANTHER" id="PTHR22916">
    <property type="entry name" value="GLYCOSYLTRANSFERASE"/>
    <property type="match status" value="1"/>
</dbReference>
<organism evidence="2">
    <name type="scientific">marine metagenome</name>
    <dbReference type="NCBI Taxonomy" id="408172"/>
    <lineage>
        <taxon>unclassified sequences</taxon>
        <taxon>metagenomes</taxon>
        <taxon>ecological metagenomes</taxon>
    </lineage>
</organism>